<dbReference type="PROSITE" id="PS51202">
    <property type="entry name" value="RCK_C"/>
    <property type="match status" value="1"/>
</dbReference>
<evidence type="ECO:0000313" key="4">
    <source>
        <dbReference type="Proteomes" id="UP000294678"/>
    </source>
</evidence>
<dbReference type="GO" id="GO:0006813">
    <property type="term" value="P:potassium ion transport"/>
    <property type="evidence" value="ECO:0007669"/>
    <property type="project" value="InterPro"/>
</dbReference>
<gene>
    <name evidence="3" type="ORF">EV215_0473</name>
</gene>
<dbReference type="RefSeq" id="WP_134112385.1">
    <property type="nucleotide sequence ID" value="NZ_SOBG01000002.1"/>
</dbReference>
<evidence type="ECO:0000259" key="2">
    <source>
        <dbReference type="PROSITE" id="PS51202"/>
    </source>
</evidence>
<dbReference type="PANTHER" id="PTHR43833:SF7">
    <property type="entry name" value="KTR SYSTEM POTASSIUM UPTAKE PROTEIN C"/>
    <property type="match status" value="1"/>
</dbReference>
<protein>
    <submittedName>
        <fullName evidence="3">Trk system potassium uptake protein TrkA</fullName>
    </submittedName>
</protein>
<evidence type="ECO:0000313" key="3">
    <source>
        <dbReference type="EMBL" id="TDT71789.1"/>
    </source>
</evidence>
<dbReference type="EMBL" id="SOBG01000002">
    <property type="protein sequence ID" value="TDT71789.1"/>
    <property type="molecule type" value="Genomic_DNA"/>
</dbReference>
<dbReference type="PANTHER" id="PTHR43833">
    <property type="entry name" value="POTASSIUM CHANNEL PROTEIN 2-RELATED-RELATED"/>
    <property type="match status" value="1"/>
</dbReference>
<dbReference type="Pfam" id="PF02080">
    <property type="entry name" value="TrkA_C"/>
    <property type="match status" value="1"/>
</dbReference>
<dbReference type="SUPFAM" id="SSF51735">
    <property type="entry name" value="NAD(P)-binding Rossmann-fold domains"/>
    <property type="match status" value="1"/>
</dbReference>
<reference evidence="3 4" key="1">
    <citation type="submission" date="2019-03" db="EMBL/GenBank/DDBJ databases">
        <title>Genomic Encyclopedia of Type Strains, Phase IV (KMG-IV): sequencing the most valuable type-strain genomes for metagenomic binning, comparative biology and taxonomic classification.</title>
        <authorList>
            <person name="Goeker M."/>
        </authorList>
    </citation>
    <scope>NUCLEOTIDE SEQUENCE [LARGE SCALE GENOMIC DNA]</scope>
    <source>
        <strain evidence="3 4">DSM 100055</strain>
    </source>
</reference>
<dbReference type="GO" id="GO:0008324">
    <property type="term" value="F:monoatomic cation transmembrane transporter activity"/>
    <property type="evidence" value="ECO:0007669"/>
    <property type="project" value="InterPro"/>
</dbReference>
<feature type="domain" description="RCK C-terminal" evidence="2">
    <location>
        <begin position="136"/>
        <end position="219"/>
    </location>
</feature>
<name>A0AA46I642_9FUSO</name>
<dbReference type="Gene3D" id="3.30.70.1450">
    <property type="entry name" value="Regulator of K+ conductance, C-terminal domain"/>
    <property type="match status" value="1"/>
</dbReference>
<organism evidence="3 4">
    <name type="scientific">Hypnocyclicus thermotrophus</name>
    <dbReference type="NCBI Taxonomy" id="1627895"/>
    <lineage>
        <taxon>Bacteria</taxon>
        <taxon>Fusobacteriati</taxon>
        <taxon>Fusobacteriota</taxon>
        <taxon>Fusobacteriia</taxon>
        <taxon>Fusobacteriales</taxon>
        <taxon>Fusobacteriaceae</taxon>
        <taxon>Hypnocyclicus</taxon>
    </lineage>
</organism>
<dbReference type="InterPro" id="IPR050721">
    <property type="entry name" value="Trk_Ktr_HKT_K-transport"/>
</dbReference>
<keyword evidence="4" id="KW-1185">Reference proteome</keyword>
<dbReference type="InterPro" id="IPR036721">
    <property type="entry name" value="RCK_C_sf"/>
</dbReference>
<dbReference type="Proteomes" id="UP000294678">
    <property type="component" value="Unassembled WGS sequence"/>
</dbReference>
<sequence length="219" mass="24259">MKQYLVVGLGRFGSSIAETLYKADESVLALDIDEEIIQEAINNDIVDNAVEIDATDEKSLQDLGINNFDVAFVCVGTNIQASILITLTLKEMGIKRVICKAVTKAHGKVLKKIGADEVVFPEIYMGKRVALAEMETNIIEHMKFSEEFLIIEIKAPASFVNRSLIELDLRKDYNANIIAIRRERGDAVLSPNATTKIFEGDTLIVATDGRTAKKLEELK</sequence>
<dbReference type="InterPro" id="IPR036291">
    <property type="entry name" value="NAD(P)-bd_dom_sf"/>
</dbReference>
<accession>A0AA46I642</accession>
<comment type="caution">
    <text evidence="3">The sequence shown here is derived from an EMBL/GenBank/DDBJ whole genome shotgun (WGS) entry which is preliminary data.</text>
</comment>
<dbReference type="InterPro" id="IPR006037">
    <property type="entry name" value="RCK_C"/>
</dbReference>
<feature type="domain" description="RCK N-terminal" evidence="1">
    <location>
        <begin position="1"/>
        <end position="120"/>
    </location>
</feature>
<dbReference type="Pfam" id="PF02254">
    <property type="entry name" value="TrkA_N"/>
    <property type="match status" value="1"/>
</dbReference>
<dbReference type="PROSITE" id="PS51201">
    <property type="entry name" value="RCK_N"/>
    <property type="match status" value="1"/>
</dbReference>
<dbReference type="InterPro" id="IPR003148">
    <property type="entry name" value="RCK_N"/>
</dbReference>
<evidence type="ECO:0000259" key="1">
    <source>
        <dbReference type="PROSITE" id="PS51201"/>
    </source>
</evidence>
<proteinExistence type="predicted"/>
<dbReference type="SUPFAM" id="SSF116726">
    <property type="entry name" value="TrkA C-terminal domain-like"/>
    <property type="match status" value="1"/>
</dbReference>
<dbReference type="Gene3D" id="3.40.50.720">
    <property type="entry name" value="NAD(P)-binding Rossmann-like Domain"/>
    <property type="match status" value="1"/>
</dbReference>
<dbReference type="AlphaFoldDB" id="A0AA46I642"/>